<keyword evidence="5" id="KW-1185">Reference proteome</keyword>
<dbReference type="EMBL" id="VTZN01000108">
    <property type="protein sequence ID" value="KAA1249144.1"/>
    <property type="molecule type" value="Genomic_DNA"/>
</dbReference>
<comment type="caution">
    <text evidence="4">The sequence shown here is derived from an EMBL/GenBank/DDBJ whole genome shotgun (WGS) entry which is preliminary data.</text>
</comment>
<dbReference type="Pfam" id="PF21043">
    <property type="entry name" value="Rv3651-like_C"/>
    <property type="match status" value="1"/>
</dbReference>
<sequence length="340" mass="37525">MTHDWLLVETLGNQPAVVAQGRQLKNLVPITKFLRRSPYLSAVSTAIAECLRTGQSLTSITPKSDRVIRTEPVVMSDGRIHGVHVWTGLADEEPPERPVPGPLKWDLTLGVATDTRESLANSGKNPDIEATYGRAFAEDLPPRELNPNETRVLAMIVKPEPDQTMCSTWDLTDWQGNPIRIGFTARSALEPGPDGRDHLVARAMNWRAERQGSAVPIDGLAQRILDGLAQAGVHRALVDLNTWTLLKWLDEPCPFYDWRANEPDKPRVHPDDHDRIAAMAAEFSNGATSSVLRLTGHDTAWVPVHVTVNRIELEPETFAGLISLRLPTAEELADAGLPRP</sequence>
<evidence type="ECO:0000313" key="5">
    <source>
        <dbReference type="Proteomes" id="UP000324701"/>
    </source>
</evidence>
<feature type="domain" description="Rv3651-like N-terminal" evidence="1">
    <location>
        <begin position="4"/>
        <end position="96"/>
    </location>
</feature>
<dbReference type="Pfam" id="PF18621">
    <property type="entry name" value="Rv3651-like_middle"/>
    <property type="match status" value="1"/>
</dbReference>
<organism evidence="4 5">
    <name type="scientific">Mycobacterium simiae</name>
    <name type="common">Mycobacterium habana</name>
    <dbReference type="NCBI Taxonomy" id="1784"/>
    <lineage>
        <taxon>Bacteria</taxon>
        <taxon>Bacillati</taxon>
        <taxon>Actinomycetota</taxon>
        <taxon>Actinomycetes</taxon>
        <taxon>Mycobacteriales</taxon>
        <taxon>Mycobacteriaceae</taxon>
        <taxon>Mycobacterium</taxon>
        <taxon>Mycobacterium simiae complex</taxon>
    </lineage>
</organism>
<dbReference type="AlphaFoldDB" id="A0A5B1BPK6"/>
<dbReference type="InterPro" id="IPR041439">
    <property type="entry name" value="Rv3651-like_middle"/>
</dbReference>
<dbReference type="InterPro" id="IPR048578">
    <property type="entry name" value="Rv3651-like_C"/>
</dbReference>
<protein>
    <recommendedName>
        <fullName evidence="6">Rv3651-like N-terminal domain-containing protein</fullName>
    </recommendedName>
</protein>
<dbReference type="RefSeq" id="WP_149655001.1">
    <property type="nucleotide sequence ID" value="NZ_VTZN01000108.1"/>
</dbReference>
<dbReference type="InterPro" id="IPR041458">
    <property type="entry name" value="Rv3651-like_N"/>
</dbReference>
<reference evidence="4 5" key="1">
    <citation type="submission" date="2019-09" db="EMBL/GenBank/DDBJ databases">
        <title>Report of infection by Mycobacterium simiae a patient suffering from pulmonary tuberculosis.</title>
        <authorList>
            <person name="Mohanty P.S."/>
            <person name="Bansal A.K."/>
            <person name="Singh H."/>
            <person name="Sharma S."/>
            <person name="Patil S.A."/>
            <person name="Upadhaya P."/>
            <person name="Singh P.K."/>
            <person name="Kumar D."/>
            <person name="Kumar S."/>
            <person name="Singh R.K."/>
            <person name="Chaudhary B."/>
        </authorList>
    </citation>
    <scope>NUCLEOTIDE SEQUENCE [LARGE SCALE GENOMIC DNA]</scope>
    <source>
        <strain evidence="4 5">JAL-560-SIM</strain>
    </source>
</reference>
<feature type="domain" description="Rv3651-like C-terminal" evidence="3">
    <location>
        <begin position="219"/>
        <end position="335"/>
    </location>
</feature>
<evidence type="ECO:0000313" key="4">
    <source>
        <dbReference type="EMBL" id="KAA1249144.1"/>
    </source>
</evidence>
<evidence type="ECO:0000259" key="3">
    <source>
        <dbReference type="Pfam" id="PF21043"/>
    </source>
</evidence>
<evidence type="ECO:0000259" key="1">
    <source>
        <dbReference type="Pfam" id="PF18007"/>
    </source>
</evidence>
<accession>A0A5B1BPK6</accession>
<proteinExistence type="predicted"/>
<name>A0A5B1BPK6_MYCSI</name>
<dbReference type="Pfam" id="PF18007">
    <property type="entry name" value="Rv3651-like_N"/>
    <property type="match status" value="1"/>
</dbReference>
<dbReference type="OrthoDB" id="4745618at2"/>
<feature type="domain" description="Rv3651-like middle" evidence="2">
    <location>
        <begin position="99"/>
        <end position="208"/>
    </location>
</feature>
<evidence type="ECO:0008006" key="6">
    <source>
        <dbReference type="Google" id="ProtNLM"/>
    </source>
</evidence>
<dbReference type="Proteomes" id="UP000324701">
    <property type="component" value="Unassembled WGS sequence"/>
</dbReference>
<evidence type="ECO:0000259" key="2">
    <source>
        <dbReference type="Pfam" id="PF18621"/>
    </source>
</evidence>
<gene>
    <name evidence="4" type="ORF">F0Q45_16715</name>
</gene>